<gene>
    <name evidence="2" type="ORF">L484_020118</name>
</gene>
<evidence type="ECO:0000313" key="3">
    <source>
        <dbReference type="Proteomes" id="UP000030645"/>
    </source>
</evidence>
<feature type="transmembrane region" description="Helical" evidence="1">
    <location>
        <begin position="36"/>
        <end position="61"/>
    </location>
</feature>
<organism evidence="2 3">
    <name type="scientific">Morus notabilis</name>
    <dbReference type="NCBI Taxonomy" id="981085"/>
    <lineage>
        <taxon>Eukaryota</taxon>
        <taxon>Viridiplantae</taxon>
        <taxon>Streptophyta</taxon>
        <taxon>Embryophyta</taxon>
        <taxon>Tracheophyta</taxon>
        <taxon>Spermatophyta</taxon>
        <taxon>Magnoliopsida</taxon>
        <taxon>eudicotyledons</taxon>
        <taxon>Gunneridae</taxon>
        <taxon>Pentapetalae</taxon>
        <taxon>rosids</taxon>
        <taxon>fabids</taxon>
        <taxon>Rosales</taxon>
        <taxon>Moraceae</taxon>
        <taxon>Moreae</taxon>
        <taxon>Morus</taxon>
    </lineage>
</organism>
<keyword evidence="1" id="KW-0472">Membrane</keyword>
<keyword evidence="3" id="KW-1185">Reference proteome</keyword>
<reference evidence="3" key="1">
    <citation type="submission" date="2013-01" db="EMBL/GenBank/DDBJ databases">
        <title>Draft Genome Sequence of a Mulberry Tree, Morus notabilis C.K. Schneid.</title>
        <authorList>
            <person name="He N."/>
            <person name="Zhao S."/>
        </authorList>
    </citation>
    <scope>NUCLEOTIDE SEQUENCE</scope>
</reference>
<proteinExistence type="predicted"/>
<dbReference type="Proteomes" id="UP000030645">
    <property type="component" value="Unassembled WGS sequence"/>
</dbReference>
<evidence type="ECO:0000313" key="2">
    <source>
        <dbReference type="EMBL" id="EXB80859.1"/>
    </source>
</evidence>
<protein>
    <submittedName>
        <fullName evidence="2">Uncharacterized protein</fullName>
    </submittedName>
</protein>
<keyword evidence="1" id="KW-1133">Transmembrane helix</keyword>
<name>W9RJJ0_9ROSA</name>
<keyword evidence="1" id="KW-0812">Transmembrane</keyword>
<evidence type="ECO:0000256" key="1">
    <source>
        <dbReference type="SAM" id="Phobius"/>
    </source>
</evidence>
<dbReference type="AlphaFoldDB" id="W9RJJ0"/>
<dbReference type="EMBL" id="KE344827">
    <property type="protein sequence ID" value="EXB80859.1"/>
    <property type="molecule type" value="Genomic_DNA"/>
</dbReference>
<accession>W9RJJ0</accession>
<sequence length="139" mass="15898">MSVAQWWSALGVVFRSMDGIFWRWCGLIPARIMKPLFAGGILVSNNGGFYPILLVFVLVWWSGILPGCRPLRFTREITEIVGVEFVSTEVWAVTGSEAFKRKSFRNCNKDRGFPIQLVCGLVLDYGYRFKAVVWLDLVW</sequence>